<proteinExistence type="predicted"/>
<dbReference type="Gene3D" id="3.30.200.20">
    <property type="entry name" value="Phosphorylase Kinase, domain 1"/>
    <property type="match status" value="1"/>
</dbReference>
<dbReference type="PANTHER" id="PTHR24363:SF0">
    <property type="entry name" value="SERINE_THREONINE KINASE LIKE DOMAIN CONTAINING 1"/>
    <property type="match status" value="1"/>
</dbReference>
<evidence type="ECO:0000256" key="5">
    <source>
        <dbReference type="ARBA" id="ARBA00022777"/>
    </source>
</evidence>
<keyword evidence="3" id="KW-0808">Transferase</keyword>
<dbReference type="Gene3D" id="1.25.40.620">
    <property type="match status" value="1"/>
</dbReference>
<feature type="binding site" evidence="9">
    <location>
        <position position="65"/>
    </location>
    <ligand>
        <name>ATP</name>
        <dbReference type="ChEBI" id="CHEBI:30616"/>
    </ligand>
</feature>
<dbReference type="CDD" id="cd14014">
    <property type="entry name" value="STKc_PknB_like"/>
    <property type="match status" value="1"/>
</dbReference>
<name>A0A1Z4LQ63_9CYAN</name>
<organism evidence="11 12">
    <name type="scientific">Calothrix parasitica NIES-267</name>
    <dbReference type="NCBI Taxonomy" id="1973488"/>
    <lineage>
        <taxon>Bacteria</taxon>
        <taxon>Bacillati</taxon>
        <taxon>Cyanobacteriota</taxon>
        <taxon>Cyanophyceae</taxon>
        <taxon>Nostocales</taxon>
        <taxon>Calotrichaceae</taxon>
        <taxon>Calothrix</taxon>
    </lineage>
</organism>
<keyword evidence="5 11" id="KW-0418">Kinase</keyword>
<dbReference type="InterPro" id="IPR017441">
    <property type="entry name" value="Protein_kinase_ATP_BS"/>
</dbReference>
<evidence type="ECO:0000313" key="12">
    <source>
        <dbReference type="Proteomes" id="UP000218418"/>
    </source>
</evidence>
<dbReference type="Pfam" id="PF05419">
    <property type="entry name" value="GUN4"/>
    <property type="match status" value="1"/>
</dbReference>
<keyword evidence="2 11" id="KW-0723">Serine/threonine-protein kinase</keyword>
<dbReference type="Gene3D" id="1.10.510.10">
    <property type="entry name" value="Transferase(Phosphotransferase) domain 1"/>
    <property type="match status" value="1"/>
</dbReference>
<evidence type="ECO:0000256" key="3">
    <source>
        <dbReference type="ARBA" id="ARBA00022679"/>
    </source>
</evidence>
<accession>A0A1Z4LQ63</accession>
<keyword evidence="4 9" id="KW-0547">Nucleotide-binding</keyword>
<gene>
    <name evidence="11" type="ORF">NIES267_28440</name>
</gene>
<dbReference type="Gene3D" id="1.10.10.1770">
    <property type="entry name" value="Gun4-like"/>
    <property type="match status" value="1"/>
</dbReference>
<dbReference type="SUPFAM" id="SSF56112">
    <property type="entry name" value="Protein kinase-like (PK-like)"/>
    <property type="match status" value="1"/>
</dbReference>
<dbReference type="GO" id="GO:0005524">
    <property type="term" value="F:ATP binding"/>
    <property type="evidence" value="ECO:0007669"/>
    <property type="project" value="UniProtKB-UniRule"/>
</dbReference>
<dbReference type="EC" id="2.7.11.1" evidence="1"/>
<dbReference type="InterPro" id="IPR011009">
    <property type="entry name" value="Kinase-like_dom_sf"/>
</dbReference>
<dbReference type="PROSITE" id="PS00107">
    <property type="entry name" value="PROTEIN_KINASE_ATP"/>
    <property type="match status" value="1"/>
</dbReference>
<dbReference type="PANTHER" id="PTHR24363">
    <property type="entry name" value="SERINE/THREONINE PROTEIN KINASE"/>
    <property type="match status" value="1"/>
</dbReference>
<evidence type="ECO:0000256" key="4">
    <source>
        <dbReference type="ARBA" id="ARBA00022741"/>
    </source>
</evidence>
<dbReference type="SUPFAM" id="SSF140869">
    <property type="entry name" value="GUN4-like"/>
    <property type="match status" value="1"/>
</dbReference>
<dbReference type="InterPro" id="IPR008629">
    <property type="entry name" value="GUN4-like"/>
</dbReference>
<dbReference type="AlphaFoldDB" id="A0A1Z4LQ63"/>
<comment type="catalytic activity">
    <reaction evidence="7">
        <text>L-threonyl-[protein] + ATP = O-phospho-L-threonyl-[protein] + ADP + H(+)</text>
        <dbReference type="Rhea" id="RHEA:46608"/>
        <dbReference type="Rhea" id="RHEA-COMP:11060"/>
        <dbReference type="Rhea" id="RHEA-COMP:11605"/>
        <dbReference type="ChEBI" id="CHEBI:15378"/>
        <dbReference type="ChEBI" id="CHEBI:30013"/>
        <dbReference type="ChEBI" id="CHEBI:30616"/>
        <dbReference type="ChEBI" id="CHEBI:61977"/>
        <dbReference type="ChEBI" id="CHEBI:456216"/>
        <dbReference type="EC" id="2.7.11.1"/>
    </reaction>
</comment>
<keyword evidence="12" id="KW-1185">Reference proteome</keyword>
<evidence type="ECO:0000256" key="2">
    <source>
        <dbReference type="ARBA" id="ARBA00022527"/>
    </source>
</evidence>
<dbReference type="EMBL" id="AP018227">
    <property type="protein sequence ID" value="BAY83357.1"/>
    <property type="molecule type" value="Genomic_DNA"/>
</dbReference>
<dbReference type="Proteomes" id="UP000218418">
    <property type="component" value="Chromosome"/>
</dbReference>
<sequence length="473" mass="54716">MSYCTNINCLSPQNYDGAIFCMSCGKQLLLKERYRPLRLIGHGGFGRTFLSTDEYIPSRPKCVIKQLCVPQTEPKTNNHKFIELFRQEAIRLDELGLHPQIPKLLAHFEQDEDFYLVQEWIAGNSLMQEIDDKGVLNEYQIRQILQELLPVLQFIHSRNIIHRDIKPANIMQESLAQNANTKTQKSRLFLIDFGIAKHISNVKFQQTGTKIGTPEYMAPEQLRGKVFPASDIYSLGVTCIYLLTGISPFDLFDVSQDAWVWRDYLLPENKVSTGLGKILDKMLKNSVPQRFKEANEILSALSINQESRVKDVDFAVIDNESLSNYENINKTEIDYTHLKDLLKKRKWQRADIESWKIMCMSLSKPIGTYLFKSDIENLPNNNLKIIDKLWMTYSKGRFGFSIQKRIYDRVEADYFKFCAAIGWPTYNSLDSANSDYHYSLKAPVGHLPTRIWMGGSQWWRHADTFAAKLENLL</sequence>
<keyword evidence="6 9" id="KW-0067">ATP-binding</keyword>
<evidence type="ECO:0000259" key="10">
    <source>
        <dbReference type="PROSITE" id="PS50011"/>
    </source>
</evidence>
<evidence type="ECO:0000256" key="8">
    <source>
        <dbReference type="ARBA" id="ARBA00048679"/>
    </source>
</evidence>
<dbReference type="OrthoDB" id="437733at2"/>
<evidence type="ECO:0000256" key="7">
    <source>
        <dbReference type="ARBA" id="ARBA00047899"/>
    </source>
</evidence>
<dbReference type="InterPro" id="IPR000719">
    <property type="entry name" value="Prot_kinase_dom"/>
</dbReference>
<reference evidence="11 12" key="1">
    <citation type="submission" date="2017-06" db="EMBL/GenBank/DDBJ databases">
        <title>Genome sequencing of cyanobaciteial culture collection at National Institute for Environmental Studies (NIES).</title>
        <authorList>
            <person name="Hirose Y."/>
            <person name="Shimura Y."/>
            <person name="Fujisawa T."/>
            <person name="Nakamura Y."/>
            <person name="Kawachi M."/>
        </authorList>
    </citation>
    <scope>NUCLEOTIDE SEQUENCE [LARGE SCALE GENOMIC DNA]</scope>
    <source>
        <strain evidence="11 12">NIES-267</strain>
    </source>
</reference>
<dbReference type="NCBIfam" id="NF045510">
    <property type="entry name" value="4Cys_prefix_kin"/>
    <property type="match status" value="1"/>
</dbReference>
<evidence type="ECO:0000313" key="11">
    <source>
        <dbReference type="EMBL" id="BAY83357.1"/>
    </source>
</evidence>
<comment type="catalytic activity">
    <reaction evidence="8">
        <text>L-seryl-[protein] + ATP = O-phospho-L-seryl-[protein] + ADP + H(+)</text>
        <dbReference type="Rhea" id="RHEA:17989"/>
        <dbReference type="Rhea" id="RHEA-COMP:9863"/>
        <dbReference type="Rhea" id="RHEA-COMP:11604"/>
        <dbReference type="ChEBI" id="CHEBI:15378"/>
        <dbReference type="ChEBI" id="CHEBI:29999"/>
        <dbReference type="ChEBI" id="CHEBI:30616"/>
        <dbReference type="ChEBI" id="CHEBI:83421"/>
        <dbReference type="ChEBI" id="CHEBI:456216"/>
        <dbReference type="EC" id="2.7.11.1"/>
    </reaction>
</comment>
<dbReference type="CDD" id="cd16383">
    <property type="entry name" value="GUN4"/>
    <property type="match status" value="1"/>
</dbReference>
<evidence type="ECO:0000256" key="9">
    <source>
        <dbReference type="PROSITE-ProRule" id="PRU10141"/>
    </source>
</evidence>
<dbReference type="SMART" id="SM00220">
    <property type="entry name" value="S_TKc"/>
    <property type="match status" value="1"/>
</dbReference>
<dbReference type="Pfam" id="PF00069">
    <property type="entry name" value="Pkinase"/>
    <property type="match status" value="1"/>
</dbReference>
<dbReference type="PROSITE" id="PS50011">
    <property type="entry name" value="PROTEIN_KINASE_DOM"/>
    <property type="match status" value="1"/>
</dbReference>
<feature type="domain" description="Protein kinase" evidence="10">
    <location>
        <begin position="34"/>
        <end position="303"/>
    </location>
</feature>
<evidence type="ECO:0000256" key="1">
    <source>
        <dbReference type="ARBA" id="ARBA00012513"/>
    </source>
</evidence>
<dbReference type="GO" id="GO:0004674">
    <property type="term" value="F:protein serine/threonine kinase activity"/>
    <property type="evidence" value="ECO:0007669"/>
    <property type="project" value="UniProtKB-KW"/>
</dbReference>
<evidence type="ECO:0000256" key="6">
    <source>
        <dbReference type="ARBA" id="ARBA00022840"/>
    </source>
</evidence>
<dbReference type="InterPro" id="IPR037215">
    <property type="entry name" value="GUN4-like_sf"/>
</dbReference>
<protein>
    <recommendedName>
        <fullName evidence="1">non-specific serine/threonine protein kinase</fullName>
        <ecNumber evidence="1">2.7.11.1</ecNumber>
    </recommendedName>
</protein>